<dbReference type="HOGENOM" id="CLU_026390_0_0_1"/>
<dbReference type="OrthoDB" id="1678617at2759"/>
<dbReference type="FunFam" id="3.50.50.60:FF:000166">
    <property type="entry name" value="Squalene monooxygenase Erg1"/>
    <property type="match status" value="1"/>
</dbReference>
<name>A0A081CBF9_PSEA2</name>
<organism evidence="15 16">
    <name type="scientific">Pseudozyma antarctica</name>
    <name type="common">Yeast</name>
    <name type="synonym">Candida antarctica</name>
    <dbReference type="NCBI Taxonomy" id="84753"/>
    <lineage>
        <taxon>Eukaryota</taxon>
        <taxon>Fungi</taxon>
        <taxon>Dikarya</taxon>
        <taxon>Basidiomycota</taxon>
        <taxon>Ustilaginomycotina</taxon>
        <taxon>Ustilaginomycetes</taxon>
        <taxon>Ustilaginales</taxon>
        <taxon>Ustilaginaceae</taxon>
        <taxon>Moesziomyces</taxon>
    </lineage>
</organism>
<keyword evidence="7 14" id="KW-0256">Endoplasmic reticulum</keyword>
<dbReference type="Pfam" id="PF01266">
    <property type="entry name" value="DAO"/>
    <property type="match status" value="1"/>
</dbReference>
<feature type="transmembrane region" description="Helical" evidence="14">
    <location>
        <begin position="440"/>
        <end position="460"/>
    </location>
</feature>
<sequence>MAPTTANTRPDIIVVGAGIVGSALAYSLGKSGRKVALFERDFDEPDRIVGELLQPGGVRALAKMGIVDTLQDIDAVPVEGYHVFYGPRSVPIPYPNEKPDEAGRGVVSASGKVEGRSFHHGKFVQSLRKKALHQPNVTPYEATVRDTLKDASGTVVGISATWKKAPEGQSDAFEVRAPLTIVADGCFSKFRRTHGSSIQPTVRSNFVGLELENAPLPAPHHGHVVLSKSGPVLLYQIGSRSTRILIDVAGEKLPSVAKGELQKHVNENVIPQLPEQLRECVANEMAKGQRLRSMPNSFLPPSMQGQSQHARGVIVVGDAMNMRHPLTGGGMTVGLWDAVHLTEALGGSAWTPLGGDAPARKPLELANWTSVTPALRSWHWNRKGLASVINILAQALYSLFGADDENLEVLREGCFKYFEMGGECVNGPVSLLSGLAPRPMLLVGHFFAVALYSIWALFAHARYYEAEKRTRTPSVLEYPALVWRSIMVFWTACVVLLPVVFTEMKANVPRLSPAASAKGAKGSHRGFVTDNFGLVSASILLIGTIMLWGNARDPATARNLSNWLVFPKVSARPM</sequence>
<dbReference type="InterPro" id="IPR013698">
    <property type="entry name" value="Squalene_epoxidase"/>
</dbReference>
<dbReference type="PANTHER" id="PTHR10835">
    <property type="entry name" value="SQUALENE MONOOXYGENASE"/>
    <property type="match status" value="1"/>
</dbReference>
<keyword evidence="8 14" id="KW-0274">FAD</keyword>
<dbReference type="EC" id="1.14.14.17" evidence="14"/>
<dbReference type="AlphaFoldDB" id="A0A081CBF9"/>
<comment type="function">
    <text evidence="14">Catalyzes the stereospecific oxidation of squalene to (S)-2,3-epoxysqualene, and is considered to be a rate-limiting enzyme in steroid biosynthesis.</text>
</comment>
<evidence type="ECO:0000313" key="16">
    <source>
        <dbReference type="Proteomes" id="UP000053758"/>
    </source>
</evidence>
<dbReference type="SUPFAM" id="SSF51905">
    <property type="entry name" value="FAD/NAD(P)-binding domain"/>
    <property type="match status" value="1"/>
</dbReference>
<feature type="transmembrane region" description="Helical" evidence="14">
    <location>
        <begin position="481"/>
        <end position="501"/>
    </location>
</feature>
<dbReference type="Pfam" id="PF08491">
    <property type="entry name" value="SE"/>
    <property type="match status" value="1"/>
</dbReference>
<dbReference type="GO" id="GO:0050660">
    <property type="term" value="F:flavin adenine dinucleotide binding"/>
    <property type="evidence" value="ECO:0007669"/>
    <property type="project" value="UniProtKB-UniRule"/>
</dbReference>
<keyword evidence="5 14" id="KW-0285">Flavoprotein</keyword>
<comment type="pathway">
    <text evidence="13">Steroid metabolism; ergosterol biosynthesis.</text>
</comment>
<keyword evidence="11 14" id="KW-0560">Oxidoreductase</keyword>
<dbReference type="EMBL" id="DF830071">
    <property type="protein sequence ID" value="GAK64005.1"/>
    <property type="molecule type" value="Genomic_DNA"/>
</dbReference>
<evidence type="ECO:0000256" key="9">
    <source>
        <dbReference type="ARBA" id="ARBA00022848"/>
    </source>
</evidence>
<dbReference type="PANTHER" id="PTHR10835:SF0">
    <property type="entry name" value="SQUALENE MONOOXYGENASE"/>
    <property type="match status" value="1"/>
</dbReference>
<comment type="similarity">
    <text evidence="4 14">Belongs to the squalene monooxygenase family.</text>
</comment>
<dbReference type="PRINTS" id="PR00420">
    <property type="entry name" value="RNGMNOXGNASE"/>
</dbReference>
<evidence type="ECO:0000256" key="5">
    <source>
        <dbReference type="ARBA" id="ARBA00022630"/>
    </source>
</evidence>
<evidence type="ECO:0000256" key="10">
    <source>
        <dbReference type="ARBA" id="ARBA00022989"/>
    </source>
</evidence>
<keyword evidence="12 14" id="KW-0472">Membrane</keyword>
<evidence type="ECO:0000256" key="1">
    <source>
        <dbReference type="ARBA" id="ARBA00001974"/>
    </source>
</evidence>
<dbReference type="GeneID" id="26303181"/>
<evidence type="ECO:0000256" key="6">
    <source>
        <dbReference type="ARBA" id="ARBA00022692"/>
    </source>
</evidence>
<reference evidence="16" key="1">
    <citation type="journal article" date="2014" name="Genome Announc.">
        <title>Draft Genome Sequence of the Yeast Pseudozyma antarctica Type Strain JCM10317, a Producer of the Glycolipid Biosurfactants, Mannosylerythritol Lipids.</title>
        <authorList>
            <person name="Saika A."/>
            <person name="Koike H."/>
            <person name="Hori T."/>
            <person name="Fukuoka T."/>
            <person name="Sato S."/>
            <person name="Habe H."/>
            <person name="Kitamoto D."/>
            <person name="Morita T."/>
        </authorList>
    </citation>
    <scope>NUCLEOTIDE SEQUENCE [LARGE SCALE GENOMIC DNA]</scope>
    <source>
        <strain evidence="16">JCM 10317</strain>
    </source>
</reference>
<dbReference type="InterPro" id="IPR040125">
    <property type="entry name" value="Squalene_monox"/>
</dbReference>
<dbReference type="UniPathway" id="UPA00767">
    <property type="reaction ID" value="UER00752"/>
</dbReference>
<comment type="cofactor">
    <cofactor evidence="1 14">
        <name>FAD</name>
        <dbReference type="ChEBI" id="CHEBI:57692"/>
    </cofactor>
</comment>
<evidence type="ECO:0000256" key="4">
    <source>
        <dbReference type="ARBA" id="ARBA00008802"/>
    </source>
</evidence>
<dbReference type="GO" id="GO:0004506">
    <property type="term" value="F:squalene monooxygenase activity"/>
    <property type="evidence" value="ECO:0007669"/>
    <property type="project" value="UniProtKB-UniRule"/>
</dbReference>
<evidence type="ECO:0000256" key="12">
    <source>
        <dbReference type="ARBA" id="ARBA00023136"/>
    </source>
</evidence>
<keyword evidence="6 14" id="KW-0812">Transmembrane</keyword>
<protein>
    <recommendedName>
        <fullName evidence="14">Squalene monooxygenase</fullName>
        <ecNumber evidence="14">1.14.14.17</ecNumber>
    </recommendedName>
</protein>
<dbReference type="GO" id="GO:0005789">
    <property type="term" value="C:endoplasmic reticulum membrane"/>
    <property type="evidence" value="ECO:0007669"/>
    <property type="project" value="UniProtKB-SubCell"/>
</dbReference>
<feature type="transmembrane region" description="Helical" evidence="14">
    <location>
        <begin position="12"/>
        <end position="29"/>
    </location>
</feature>
<proteinExistence type="inferred from homology"/>
<dbReference type="Proteomes" id="UP000053758">
    <property type="component" value="Unassembled WGS sequence"/>
</dbReference>
<keyword evidence="15" id="KW-0503">Monooxygenase</keyword>
<gene>
    <name evidence="15" type="ORF">PAN0_004d2214</name>
</gene>
<evidence type="ECO:0000313" key="15">
    <source>
        <dbReference type="EMBL" id="GAK64005.1"/>
    </source>
</evidence>
<evidence type="ECO:0000256" key="13">
    <source>
        <dbReference type="ARBA" id="ARBA00029435"/>
    </source>
</evidence>
<evidence type="ECO:0000256" key="3">
    <source>
        <dbReference type="ARBA" id="ARBA00004477"/>
    </source>
</evidence>
<dbReference type="InterPro" id="IPR006076">
    <property type="entry name" value="FAD-dep_OxRdtase"/>
</dbReference>
<comment type="subcellular location">
    <subcellularLocation>
        <location evidence="3 14">Endoplasmic reticulum membrane</location>
        <topology evidence="3 14">Multi-pass membrane protein</topology>
    </subcellularLocation>
    <subcellularLocation>
        <location evidence="2">Microsome membrane</location>
        <topology evidence="2">Multi-pass membrane protein</topology>
    </subcellularLocation>
</comment>
<evidence type="ECO:0000256" key="8">
    <source>
        <dbReference type="ARBA" id="ARBA00022827"/>
    </source>
</evidence>
<dbReference type="RefSeq" id="XP_014657645.1">
    <property type="nucleotide sequence ID" value="XM_014802159.1"/>
</dbReference>
<evidence type="ECO:0000256" key="2">
    <source>
        <dbReference type="ARBA" id="ARBA00004154"/>
    </source>
</evidence>
<comment type="catalytic activity">
    <reaction evidence="14">
        <text>squalene + reduced [NADPH--hemoprotein reductase] + O2 = (S)-2,3-epoxysqualene + oxidized [NADPH--hemoprotein reductase] + H2O + H(+)</text>
        <dbReference type="Rhea" id="RHEA:25282"/>
        <dbReference type="Rhea" id="RHEA-COMP:11964"/>
        <dbReference type="Rhea" id="RHEA-COMP:11965"/>
        <dbReference type="ChEBI" id="CHEBI:15377"/>
        <dbReference type="ChEBI" id="CHEBI:15378"/>
        <dbReference type="ChEBI" id="CHEBI:15379"/>
        <dbReference type="ChEBI" id="CHEBI:15440"/>
        <dbReference type="ChEBI" id="CHEBI:15441"/>
        <dbReference type="ChEBI" id="CHEBI:57618"/>
        <dbReference type="ChEBI" id="CHEBI:58210"/>
        <dbReference type="EC" id="1.14.14.17"/>
    </reaction>
</comment>
<evidence type="ECO:0000256" key="11">
    <source>
        <dbReference type="ARBA" id="ARBA00023002"/>
    </source>
</evidence>
<dbReference type="GO" id="GO:0006696">
    <property type="term" value="P:ergosterol biosynthetic process"/>
    <property type="evidence" value="ECO:0007669"/>
    <property type="project" value="TreeGrafter"/>
</dbReference>
<evidence type="ECO:0000256" key="14">
    <source>
        <dbReference type="RuleBase" id="RU367121"/>
    </source>
</evidence>
<feature type="transmembrane region" description="Helical" evidence="14">
    <location>
        <begin position="532"/>
        <end position="551"/>
    </location>
</feature>
<accession>A0A081CBF9</accession>
<keyword evidence="16" id="KW-1185">Reference proteome</keyword>
<dbReference type="InterPro" id="IPR036188">
    <property type="entry name" value="FAD/NAD-bd_sf"/>
</dbReference>
<evidence type="ECO:0000256" key="7">
    <source>
        <dbReference type="ARBA" id="ARBA00022824"/>
    </source>
</evidence>
<keyword evidence="10 14" id="KW-1133">Transmembrane helix</keyword>
<dbReference type="Gene3D" id="3.50.50.60">
    <property type="entry name" value="FAD/NAD(P)-binding domain"/>
    <property type="match status" value="1"/>
</dbReference>
<keyword evidence="9" id="KW-0492">Microsome</keyword>